<dbReference type="GO" id="GO:0005886">
    <property type="term" value="C:plasma membrane"/>
    <property type="evidence" value="ECO:0007669"/>
    <property type="project" value="TreeGrafter"/>
</dbReference>
<dbReference type="CDD" id="cd00130">
    <property type="entry name" value="PAS"/>
    <property type="match status" value="2"/>
</dbReference>
<feature type="region of interest" description="Disordered" evidence="7">
    <location>
        <begin position="938"/>
        <end position="960"/>
    </location>
</feature>
<dbReference type="NCBIfam" id="TIGR00229">
    <property type="entry name" value="sensory_box"/>
    <property type="match status" value="1"/>
</dbReference>
<dbReference type="Pfam" id="PF08447">
    <property type="entry name" value="PAS_3"/>
    <property type="match status" value="1"/>
</dbReference>
<evidence type="ECO:0000313" key="12">
    <source>
        <dbReference type="EMBL" id="RKF62450.1"/>
    </source>
</evidence>
<keyword evidence="5" id="KW-0418">Kinase</keyword>
<feature type="compositionally biased region" description="Low complexity" evidence="7">
    <location>
        <begin position="619"/>
        <end position="629"/>
    </location>
</feature>
<protein>
    <recommendedName>
        <fullName evidence="2">histidine kinase</fullName>
        <ecNumber evidence="2">2.7.13.3</ecNumber>
    </recommendedName>
</protein>
<dbReference type="Gene3D" id="3.30.450.20">
    <property type="entry name" value="PAS domain"/>
    <property type="match status" value="2"/>
</dbReference>
<dbReference type="Gene3D" id="3.30.565.10">
    <property type="entry name" value="Histidine kinase-like ATPase, C-terminal domain"/>
    <property type="match status" value="1"/>
</dbReference>
<evidence type="ECO:0000259" key="11">
    <source>
        <dbReference type="PROSITE" id="PS50113"/>
    </source>
</evidence>
<dbReference type="SMART" id="SM00086">
    <property type="entry name" value="PAC"/>
    <property type="match status" value="2"/>
</dbReference>
<comment type="catalytic activity">
    <reaction evidence="1">
        <text>ATP + protein L-histidine = ADP + protein N-phospho-L-histidine.</text>
        <dbReference type="EC" id="2.7.13.3"/>
    </reaction>
</comment>
<feature type="region of interest" description="Disordered" evidence="7">
    <location>
        <begin position="423"/>
        <end position="443"/>
    </location>
</feature>
<dbReference type="SUPFAM" id="SSF55874">
    <property type="entry name" value="ATPase domain of HSP90 chaperone/DNA topoisomerase II/histidine kinase"/>
    <property type="match status" value="1"/>
</dbReference>
<dbReference type="SMART" id="SM00448">
    <property type="entry name" value="REC"/>
    <property type="match status" value="1"/>
</dbReference>
<evidence type="ECO:0000256" key="3">
    <source>
        <dbReference type="ARBA" id="ARBA00022553"/>
    </source>
</evidence>
<feature type="compositionally biased region" description="Low complexity" evidence="7">
    <location>
        <begin position="14"/>
        <end position="27"/>
    </location>
</feature>
<dbReference type="SMART" id="SM00387">
    <property type="entry name" value="HATPase_c"/>
    <property type="match status" value="1"/>
</dbReference>
<name>A0A420HYF6_9PEZI</name>
<dbReference type="PROSITE" id="PS50113">
    <property type="entry name" value="PAC"/>
    <property type="match status" value="1"/>
</dbReference>
<accession>A0A420HYF6</accession>
<dbReference type="STRING" id="212602.A0A420HYF6"/>
<dbReference type="InterPro" id="IPR011006">
    <property type="entry name" value="CheY-like_superfamily"/>
</dbReference>
<feature type="compositionally biased region" description="Basic and acidic residues" evidence="7">
    <location>
        <begin position="143"/>
        <end position="155"/>
    </location>
</feature>
<dbReference type="InterPro" id="IPR000014">
    <property type="entry name" value="PAS"/>
</dbReference>
<dbReference type="InterPro" id="IPR013655">
    <property type="entry name" value="PAS_fold_3"/>
</dbReference>
<dbReference type="InterPro" id="IPR001789">
    <property type="entry name" value="Sig_transdc_resp-reg_receiver"/>
</dbReference>
<dbReference type="CDD" id="cd16922">
    <property type="entry name" value="HATPase_EvgS-ArcB-TorS-like"/>
    <property type="match status" value="1"/>
</dbReference>
<dbReference type="InterPro" id="IPR036890">
    <property type="entry name" value="HATPase_C_sf"/>
</dbReference>
<dbReference type="InterPro" id="IPR003594">
    <property type="entry name" value="HATPase_dom"/>
</dbReference>
<dbReference type="InterPro" id="IPR001610">
    <property type="entry name" value="PAC"/>
</dbReference>
<dbReference type="PRINTS" id="PR00344">
    <property type="entry name" value="BCTRLSENSOR"/>
</dbReference>
<feature type="region of interest" description="Disordered" evidence="7">
    <location>
        <begin position="619"/>
        <end position="638"/>
    </location>
</feature>
<feature type="modified residue" description="4-aspartylphosphate" evidence="6">
    <location>
        <position position="2032"/>
    </location>
</feature>
<dbReference type="InterPro" id="IPR004358">
    <property type="entry name" value="Sig_transdc_His_kin-like_C"/>
</dbReference>
<dbReference type="EMBL" id="MCFK01003345">
    <property type="protein sequence ID" value="RKF62450.1"/>
    <property type="molecule type" value="Genomic_DNA"/>
</dbReference>
<evidence type="ECO:0000256" key="4">
    <source>
        <dbReference type="ARBA" id="ARBA00022679"/>
    </source>
</evidence>
<dbReference type="InterPro" id="IPR035965">
    <property type="entry name" value="PAS-like_dom_sf"/>
</dbReference>
<feature type="compositionally biased region" description="Polar residues" evidence="7">
    <location>
        <begin position="190"/>
        <end position="208"/>
    </location>
</feature>
<feature type="compositionally biased region" description="Polar residues" evidence="7">
    <location>
        <begin position="238"/>
        <end position="250"/>
    </location>
</feature>
<dbReference type="SUPFAM" id="SSF52172">
    <property type="entry name" value="CheY-like"/>
    <property type="match status" value="1"/>
</dbReference>
<dbReference type="Proteomes" id="UP000286134">
    <property type="component" value="Unassembled WGS sequence"/>
</dbReference>
<evidence type="ECO:0000259" key="8">
    <source>
        <dbReference type="PROSITE" id="PS50109"/>
    </source>
</evidence>
<proteinExistence type="predicted"/>
<keyword evidence="13" id="KW-1185">Reference proteome</keyword>
<evidence type="ECO:0000313" key="13">
    <source>
        <dbReference type="Proteomes" id="UP000286134"/>
    </source>
</evidence>
<feature type="region of interest" description="Disordered" evidence="7">
    <location>
        <begin position="533"/>
        <end position="564"/>
    </location>
</feature>
<dbReference type="Pfam" id="PF02518">
    <property type="entry name" value="HATPase_c"/>
    <property type="match status" value="1"/>
</dbReference>
<gene>
    <name evidence="12" type="ORF">OnM2_033056</name>
</gene>
<dbReference type="CDD" id="cd17546">
    <property type="entry name" value="REC_hyHK_CKI1_RcsC-like"/>
    <property type="match status" value="1"/>
</dbReference>
<dbReference type="SUPFAM" id="SSF47384">
    <property type="entry name" value="Homodimeric domain of signal transducing histidine kinase"/>
    <property type="match status" value="1"/>
</dbReference>
<feature type="domain" description="PAS" evidence="10">
    <location>
        <begin position="1189"/>
        <end position="1244"/>
    </location>
</feature>
<dbReference type="InterPro" id="IPR000700">
    <property type="entry name" value="PAS-assoc_C"/>
</dbReference>
<feature type="compositionally biased region" description="Polar residues" evidence="7">
    <location>
        <begin position="817"/>
        <end position="854"/>
    </location>
</feature>
<sequence length="2107" mass="235518">MPTDMISGIRAGMLSSPKELPESKSSSYKTRQRSSRDTSTTYSLQYEKDSILRPEASLSNLTKNFVTKRLDESHVDKTRDAKNYGIPPRSPSHLKTSSEIPIEGYVRKEASLGMPMNTAAEVERLRAAMNLQLQLSQKRKKPIEKSRNQYKKEALDDQESSSSVNTVEEVMRKSTPEELYISPTILGPGTKSTDSSTINSQTGNTTPRAETVLTPSYPFPLMRPLHSTRNSHEPFTKLSPTAKQPTNHLNSPRAELKGKKSQIDAANKSEIYFCPIQASRNNKDSMFASPNIYDLTLMLSSESSLEAWWETLVDILKNIYGAHRATLSVPADSTDIENVPWGQKATFSIVNTNMMRNKSCLRRHSNVFNHLATQDGSSKESKSVKDDSEIFVSNTNRPGLQSRYSFTAYEDTKQDCISNIEASQAQNPHPSLKPKDRKQFSTCTEYPPRTRTLKNAQLKLKSLKDHLSPESNQLPKSWACNENSSCDSTGRVFTFLQALDHEIDPLIDNKGISRVLQREKVIGLIRDYPYAISSINNEDNGGKKSRQNSRSRCPGSEKFRTISSDNDSKASFFGRRKRRSCRADSYSQSVGLDTNPSNYSRLDYEYEMEQELEYDDYEQAPASPWSQSPAPSPAVHTETSDNLFFTDMQAVDEDSFNPRSASPNYNEYPLPETIGVDRSWTILHVPLYHPLLSKPVKSFRLDAAELESKSTDKLKDNQTVDTDDDHRPTSFGEKKRGRIPIAILSFLTPLIPYPSNLRDSLQDLAPHIATSFSLCRQISNLQTEISGLSRKRPSTMGFGAVISSAFQNNNDDHLSFEHSSNSQFNDGLQNRRTAGSLTSPSDYSGISKSNNGSPVVTPGCDFGNSGSLLDKNSNAGSPSCITTESYFMNRSKYGLGKLDNGKMETGSNVKFWNSTKDLVDCRVHRVTWDTSEELASEYDALSSHSDQKHKRQSSRDKDNLIEQNIRQPSRAQDSSLCHHQLTDNMPQKKQVLQTSSYQAHEKGDQPFNVHSLLHSYGADFGSTFQPLPATSRCRNSTKAKTYSPAVDISSGYMPPPSDRVKGILLDSLPLHLFIAMPPTGEIVWVNSRYLTYRGQSTENLHNNPWSSLHPSDRDAYLKSWKNSLCTGEQFAMQARLKRFDGSYRWFYTRASGLRDNRGVVVQWHGTSMDIHEQHVAEVKAARQEEIEASEAKHRRLANLIPQIIFSATEEDGITFANHQWLSFTGQCSDDSIGLGFIDFIHPDDLAKCHLLIKEGPLLSQSALARSLTTPQLNSSPLDYDNESLVTSIEPMVSDNRHETTEGKHISLSRTSSSFNISDYDFPSADFAELARSGVVKIEKDNDGQLSFCTEVRLRSKSGDYRWHLVRCVEVDDIKFGNGNSSWFGACADINDQKLLEMKLKEAMEVKSKFLSNMSHEIRTPLIGISGMIDFLQDTVLNDEQLDYCNTISSSAQGLLAIINDILDLAKADAGMIKLVYSWFHVRSLVEEVNETLSTMAITKHLEVNYVVDINVPEMVKGDRFRIRQALLNVIGNAIKFTTVGEVFTRCRIAPAQDQNFNADESKIMLEFSITDTGKGFSQEEAEIIFNPFSQIDSSTTRSQGGTGLGLVISRQLVELHGGKMEGAAILGKGSTFTFTVVCGLPTTDDKPESPSTLNSTSSVLNTPFNAPHARISASYKESGSINYTNRGKIGARNLEYSLTKSSLQASSGLSSPKSSPTSLSRSIFSEKSTINSYSSNSSFTTHLSNAGNSMKTISMSSPDLKLQIPANRPFLSATLESQNKKNISKENSSIPLPETGYDCEVGKKHVYLSMYSILLICPQIYSREATTQHIKMTLSKDVPHQIISLPSVEEAQMKFSGGNIVKFTHIVLNLNSTDEIVNLIDQILSFNYAVTSIVLLTDPLQRQSVIKRATKYDYVELVKQNRITFIFKPVKPSRFAIIFDPERERDLSIDRNRSIAEQQVATQRQYYIKIGKRLGNRGLRVLLVEDNATNQKVLLKFLAKVGIEVDLALDGLECTEKVLGNTHSYYSLILCDLQMPNKDGYQACREIRAWEKKKSYKNIPIIALSANVMTDVVDRCNEAGFSNYITKPVDFKALSTIMCNYLDPEGC</sequence>
<keyword evidence="3 6" id="KW-0597">Phosphoprotein</keyword>
<evidence type="ECO:0000256" key="7">
    <source>
        <dbReference type="SAM" id="MobiDB-lite"/>
    </source>
</evidence>
<dbReference type="InterPro" id="IPR003661">
    <property type="entry name" value="HisK_dim/P_dom"/>
</dbReference>
<feature type="region of interest" description="Disordered" evidence="7">
    <location>
        <begin position="76"/>
        <end position="96"/>
    </location>
</feature>
<evidence type="ECO:0000256" key="5">
    <source>
        <dbReference type="ARBA" id="ARBA00022777"/>
    </source>
</evidence>
<evidence type="ECO:0000259" key="9">
    <source>
        <dbReference type="PROSITE" id="PS50110"/>
    </source>
</evidence>
<dbReference type="PROSITE" id="PS50109">
    <property type="entry name" value="HIS_KIN"/>
    <property type="match status" value="1"/>
</dbReference>
<dbReference type="EC" id="2.7.13.3" evidence="2"/>
<dbReference type="SMART" id="SM00388">
    <property type="entry name" value="HisKA"/>
    <property type="match status" value="1"/>
</dbReference>
<comment type="caution">
    <text evidence="12">The sequence shown here is derived from an EMBL/GenBank/DDBJ whole genome shotgun (WGS) entry which is preliminary data.</text>
</comment>
<dbReference type="PROSITE" id="PS50110">
    <property type="entry name" value="RESPONSE_REGULATORY"/>
    <property type="match status" value="1"/>
</dbReference>
<feature type="region of interest" description="Disordered" evidence="7">
    <location>
        <begin position="813"/>
        <end position="854"/>
    </location>
</feature>
<dbReference type="Pfam" id="PF00512">
    <property type="entry name" value="HisKA"/>
    <property type="match status" value="1"/>
</dbReference>
<dbReference type="Gene3D" id="1.10.287.130">
    <property type="match status" value="1"/>
</dbReference>
<dbReference type="InterPro" id="IPR036097">
    <property type="entry name" value="HisK_dim/P_sf"/>
</dbReference>
<feature type="domain" description="Histidine kinase" evidence="8">
    <location>
        <begin position="1412"/>
        <end position="1640"/>
    </location>
</feature>
<dbReference type="CDD" id="cd00082">
    <property type="entry name" value="HisKA"/>
    <property type="match status" value="1"/>
</dbReference>
<dbReference type="GO" id="GO:0009927">
    <property type="term" value="F:histidine phosphotransfer kinase activity"/>
    <property type="evidence" value="ECO:0007669"/>
    <property type="project" value="TreeGrafter"/>
</dbReference>
<dbReference type="InterPro" id="IPR005467">
    <property type="entry name" value="His_kinase_dom"/>
</dbReference>
<feature type="domain" description="PAC" evidence="11">
    <location>
        <begin position="1130"/>
        <end position="1182"/>
    </location>
</feature>
<feature type="region of interest" description="Disordered" evidence="7">
    <location>
        <begin position="230"/>
        <end position="260"/>
    </location>
</feature>
<feature type="region of interest" description="Disordered" evidence="7">
    <location>
        <begin position="1"/>
        <end position="45"/>
    </location>
</feature>
<dbReference type="Pfam" id="PF00072">
    <property type="entry name" value="Response_reg"/>
    <property type="match status" value="1"/>
</dbReference>
<feature type="region of interest" description="Disordered" evidence="7">
    <location>
        <begin position="136"/>
        <end position="217"/>
    </location>
</feature>
<dbReference type="SMART" id="SM00091">
    <property type="entry name" value="PAS"/>
    <property type="match status" value="2"/>
</dbReference>
<evidence type="ECO:0000256" key="2">
    <source>
        <dbReference type="ARBA" id="ARBA00012438"/>
    </source>
</evidence>
<evidence type="ECO:0000256" key="6">
    <source>
        <dbReference type="PROSITE-ProRule" id="PRU00169"/>
    </source>
</evidence>
<evidence type="ECO:0000259" key="10">
    <source>
        <dbReference type="PROSITE" id="PS50112"/>
    </source>
</evidence>
<dbReference type="GO" id="GO:0000155">
    <property type="term" value="F:phosphorelay sensor kinase activity"/>
    <property type="evidence" value="ECO:0007669"/>
    <property type="project" value="InterPro"/>
</dbReference>
<dbReference type="Gene3D" id="3.40.50.2300">
    <property type="match status" value="1"/>
</dbReference>
<evidence type="ECO:0000256" key="1">
    <source>
        <dbReference type="ARBA" id="ARBA00000085"/>
    </source>
</evidence>
<dbReference type="PANTHER" id="PTHR43047:SF74">
    <property type="entry name" value="HISTIDINE KINASE-RELATED"/>
    <property type="match status" value="1"/>
</dbReference>
<reference evidence="12 13" key="1">
    <citation type="journal article" date="2018" name="BMC Genomics">
        <title>Comparative genome analyses reveal sequence features reflecting distinct modes of host-adaptation between dicot and monocot powdery mildew.</title>
        <authorList>
            <person name="Wu Y."/>
            <person name="Ma X."/>
            <person name="Pan Z."/>
            <person name="Kale S.D."/>
            <person name="Song Y."/>
            <person name="King H."/>
            <person name="Zhang Q."/>
            <person name="Presley C."/>
            <person name="Deng X."/>
            <person name="Wei C.I."/>
            <person name="Xiao S."/>
        </authorList>
    </citation>
    <scope>NUCLEOTIDE SEQUENCE [LARGE SCALE GENOMIC DNA]</scope>
    <source>
        <strain evidence="12">UMSG2</strain>
    </source>
</reference>
<feature type="domain" description="Response regulatory" evidence="9">
    <location>
        <begin position="1980"/>
        <end position="2102"/>
    </location>
</feature>
<dbReference type="PANTHER" id="PTHR43047">
    <property type="entry name" value="TWO-COMPONENT HISTIDINE PROTEIN KINASE"/>
    <property type="match status" value="1"/>
</dbReference>
<dbReference type="FunFam" id="3.30.565.10:FF:000010">
    <property type="entry name" value="Sensor histidine kinase RcsC"/>
    <property type="match status" value="1"/>
</dbReference>
<dbReference type="SUPFAM" id="SSF55785">
    <property type="entry name" value="PYP-like sensor domain (PAS domain)"/>
    <property type="match status" value="2"/>
</dbReference>
<feature type="region of interest" description="Disordered" evidence="7">
    <location>
        <begin position="710"/>
        <end position="733"/>
    </location>
</feature>
<keyword evidence="4" id="KW-0808">Transferase</keyword>
<dbReference type="PROSITE" id="PS50112">
    <property type="entry name" value="PAS"/>
    <property type="match status" value="1"/>
</dbReference>
<organism evidence="12 13">
    <name type="scientific">Erysiphe neolycopersici</name>
    <dbReference type="NCBI Taxonomy" id="212602"/>
    <lineage>
        <taxon>Eukaryota</taxon>
        <taxon>Fungi</taxon>
        <taxon>Dikarya</taxon>
        <taxon>Ascomycota</taxon>
        <taxon>Pezizomycotina</taxon>
        <taxon>Leotiomycetes</taxon>
        <taxon>Erysiphales</taxon>
        <taxon>Erysiphaceae</taxon>
        <taxon>Erysiphe</taxon>
    </lineage>
</organism>
<dbReference type="OrthoDB" id="303614at2759"/>